<evidence type="ECO:0000313" key="2">
    <source>
        <dbReference type="EMBL" id="KAA5532704.1"/>
    </source>
</evidence>
<organism evidence="2 3">
    <name type="scientific">Taibaiella lutea</name>
    <dbReference type="NCBI Taxonomy" id="2608001"/>
    <lineage>
        <taxon>Bacteria</taxon>
        <taxon>Pseudomonadati</taxon>
        <taxon>Bacteroidota</taxon>
        <taxon>Chitinophagia</taxon>
        <taxon>Chitinophagales</taxon>
        <taxon>Chitinophagaceae</taxon>
        <taxon>Taibaiella</taxon>
    </lineage>
</organism>
<reference evidence="2 3" key="1">
    <citation type="submission" date="2019-09" db="EMBL/GenBank/DDBJ databases">
        <title>Genome sequence and assembly of Taibaiella sp.</title>
        <authorList>
            <person name="Chhetri G."/>
        </authorList>
    </citation>
    <scope>NUCLEOTIDE SEQUENCE [LARGE SCALE GENOMIC DNA]</scope>
    <source>
        <strain evidence="2 3">KVB11</strain>
    </source>
</reference>
<comment type="caution">
    <text evidence="2">The sequence shown here is derived from an EMBL/GenBank/DDBJ whole genome shotgun (WGS) entry which is preliminary data.</text>
</comment>
<dbReference type="Gene3D" id="3.20.20.140">
    <property type="entry name" value="Metal-dependent hydrolases"/>
    <property type="match status" value="1"/>
</dbReference>
<protein>
    <recommendedName>
        <fullName evidence="4">Hydrolase TatD</fullName>
    </recommendedName>
</protein>
<dbReference type="Pfam" id="PF01026">
    <property type="entry name" value="TatD_DNase"/>
    <property type="match status" value="1"/>
</dbReference>
<dbReference type="EMBL" id="VWSH01000004">
    <property type="protein sequence ID" value="KAA5532704.1"/>
    <property type="molecule type" value="Genomic_DNA"/>
</dbReference>
<dbReference type="Proteomes" id="UP000323632">
    <property type="component" value="Unassembled WGS sequence"/>
</dbReference>
<feature type="binding site" evidence="1">
    <location>
        <position position="107"/>
    </location>
    <ligand>
        <name>a divalent metal cation</name>
        <dbReference type="ChEBI" id="CHEBI:60240"/>
        <label>2</label>
    </ligand>
</feature>
<feature type="binding site" evidence="1">
    <location>
        <position position="72"/>
    </location>
    <ligand>
        <name>a divalent metal cation</name>
        <dbReference type="ChEBI" id="CHEBI:60240"/>
        <label>1</label>
    </ligand>
</feature>
<gene>
    <name evidence="2" type="ORF">F0919_18155</name>
</gene>
<sequence length="216" mass="24639">MLLQPYIDIHKHGTEHDNDVLTIYSKYDTFQTLLPEKQYSIGIHPWYIQDFESQFNDLKESINQPNIIAIGECGLDALRGVSLELQAETFRMQILLANECNKPLIIHCVRAFPQTLSLLKQAKVPVIFHGFNKKLSVAEDILKQGYYLSFGADLLKEHAAAYAVFSAVPVKQIFFETDDSMVDIKEIYKAGGRIRKTAEDAIILQVQENFKTVFNI</sequence>
<dbReference type="AlphaFoldDB" id="A0A5M6CC28"/>
<feature type="binding site" evidence="1">
    <location>
        <position position="129"/>
    </location>
    <ligand>
        <name>a divalent metal cation</name>
        <dbReference type="ChEBI" id="CHEBI:60240"/>
        <label>2</label>
    </ligand>
</feature>
<feature type="binding site" evidence="1">
    <location>
        <position position="178"/>
    </location>
    <ligand>
        <name>a divalent metal cation</name>
        <dbReference type="ChEBI" id="CHEBI:60240"/>
        <label>1</label>
    </ligand>
</feature>
<dbReference type="GO" id="GO:0016788">
    <property type="term" value="F:hydrolase activity, acting on ester bonds"/>
    <property type="evidence" value="ECO:0007669"/>
    <property type="project" value="InterPro"/>
</dbReference>
<name>A0A5M6CC28_9BACT</name>
<dbReference type="GO" id="GO:0046872">
    <property type="term" value="F:metal ion binding"/>
    <property type="evidence" value="ECO:0007669"/>
    <property type="project" value="UniProtKB-KW"/>
</dbReference>
<keyword evidence="1" id="KW-0479">Metal-binding</keyword>
<keyword evidence="3" id="KW-1185">Reference proteome</keyword>
<accession>A0A5M6CC28</accession>
<dbReference type="SUPFAM" id="SSF51556">
    <property type="entry name" value="Metallo-dependent hydrolases"/>
    <property type="match status" value="1"/>
</dbReference>
<evidence type="ECO:0000256" key="1">
    <source>
        <dbReference type="PIRSR" id="PIRSR005902-1"/>
    </source>
</evidence>
<dbReference type="PANTHER" id="PTHR46124">
    <property type="entry name" value="D-AMINOACYL-TRNA DEACYLASE"/>
    <property type="match status" value="1"/>
</dbReference>
<dbReference type="InterPro" id="IPR032466">
    <property type="entry name" value="Metal_Hydrolase"/>
</dbReference>
<dbReference type="PANTHER" id="PTHR46124:SF2">
    <property type="entry name" value="D-AMINOACYL-TRNA DEACYLASE"/>
    <property type="match status" value="1"/>
</dbReference>
<dbReference type="RefSeq" id="WP_150034311.1">
    <property type="nucleotide sequence ID" value="NZ_VWSH01000004.1"/>
</dbReference>
<evidence type="ECO:0000313" key="3">
    <source>
        <dbReference type="Proteomes" id="UP000323632"/>
    </source>
</evidence>
<evidence type="ECO:0008006" key="4">
    <source>
        <dbReference type="Google" id="ProtNLM"/>
    </source>
</evidence>
<dbReference type="InterPro" id="IPR001130">
    <property type="entry name" value="TatD-like"/>
</dbReference>
<proteinExistence type="predicted"/>